<keyword evidence="1" id="KW-0472">Membrane</keyword>
<protein>
    <submittedName>
        <fullName evidence="3">Uncharacterized membrane protein</fullName>
    </submittedName>
</protein>
<feature type="transmembrane region" description="Helical" evidence="1">
    <location>
        <begin position="322"/>
        <end position="339"/>
    </location>
</feature>
<feature type="transmembrane region" description="Helical" evidence="1">
    <location>
        <begin position="43"/>
        <end position="64"/>
    </location>
</feature>
<feature type="transmembrane region" description="Helical" evidence="1">
    <location>
        <begin position="253"/>
        <end position="272"/>
    </location>
</feature>
<dbReference type="Proteomes" id="UP000199205">
    <property type="component" value="Unassembled WGS sequence"/>
</dbReference>
<dbReference type="OrthoDB" id="7353197at2"/>
<feature type="transmembrane region" description="Helical" evidence="1">
    <location>
        <begin position="70"/>
        <end position="90"/>
    </location>
</feature>
<evidence type="ECO:0000313" key="3">
    <source>
        <dbReference type="EMBL" id="SCB26242.1"/>
    </source>
</evidence>
<feature type="transmembrane region" description="Helical" evidence="1">
    <location>
        <begin position="202"/>
        <end position="218"/>
    </location>
</feature>
<keyword evidence="1" id="KW-1133">Transmembrane helix</keyword>
<organism evidence="3 4">
    <name type="scientific">Rhizobium lusitanum</name>
    <dbReference type="NCBI Taxonomy" id="293958"/>
    <lineage>
        <taxon>Bacteria</taxon>
        <taxon>Pseudomonadati</taxon>
        <taxon>Pseudomonadota</taxon>
        <taxon>Alphaproteobacteria</taxon>
        <taxon>Hyphomicrobiales</taxon>
        <taxon>Rhizobiaceae</taxon>
        <taxon>Rhizobium/Agrobacterium group</taxon>
        <taxon>Rhizobium</taxon>
    </lineage>
</organism>
<dbReference type="InterPro" id="IPR018677">
    <property type="entry name" value="DUF2157"/>
</dbReference>
<reference evidence="4" key="1">
    <citation type="submission" date="2016-08" db="EMBL/GenBank/DDBJ databases">
        <authorList>
            <person name="Varghese N."/>
            <person name="Submissions Spin"/>
        </authorList>
    </citation>
    <scope>NUCLEOTIDE SEQUENCE [LARGE SCALE GENOMIC DNA]</scope>
    <source>
        <strain evidence="4">P1-7</strain>
    </source>
</reference>
<feature type="transmembrane region" description="Helical" evidence="1">
    <location>
        <begin position="152"/>
        <end position="170"/>
    </location>
</feature>
<sequence>MYRGRLERDLKIWVDKGLVDTAAAEAVLREYDGRQTSFSAGRVLTIIAAVLLGLAILLFVSANWEAIPRIVRLAALVAMIWGFYLGAAYLLALKRSILASGLLILGTLSFGGAMALVGQMYNMSGDELTMMIVWFAAACIVAALFRSSAQVALAGFLAWAFCGVYLWDNFDQWHGVMPWVPPLMAAVLIALVRYVDAPSARHFAYLVLVGWLTWLFGLHESLNAAILFAALGMAAFLVVSIPASPLMPLVRTAGAAPAFYAFLVAAIGFFLIHAEISNGSFDDNVWVEDKLPLIIVAAATLASSVIAIALGGRDSGRDNGAVRYLAYFVFACEILYLASETIGSIIGTAGFFLVAGLLAAFAAWLVIRLERRFSDHGGQGTRA</sequence>
<evidence type="ECO:0000256" key="1">
    <source>
        <dbReference type="SAM" id="Phobius"/>
    </source>
</evidence>
<gene>
    <name evidence="3" type="ORF">GA0061101_105127</name>
</gene>
<feature type="transmembrane region" description="Helical" evidence="1">
    <location>
        <begin position="224"/>
        <end position="241"/>
    </location>
</feature>
<keyword evidence="1" id="KW-0812">Transmembrane</keyword>
<feature type="transmembrane region" description="Helical" evidence="1">
    <location>
        <begin position="176"/>
        <end position="195"/>
    </location>
</feature>
<feature type="transmembrane region" description="Helical" evidence="1">
    <location>
        <begin position="345"/>
        <end position="367"/>
    </location>
</feature>
<feature type="transmembrane region" description="Helical" evidence="1">
    <location>
        <begin position="97"/>
        <end position="116"/>
    </location>
</feature>
<evidence type="ECO:0000259" key="2">
    <source>
        <dbReference type="Pfam" id="PF09925"/>
    </source>
</evidence>
<dbReference type="AlphaFoldDB" id="A0A1C3VEM8"/>
<dbReference type="EMBL" id="FMAF01000005">
    <property type="protein sequence ID" value="SCB26242.1"/>
    <property type="molecule type" value="Genomic_DNA"/>
</dbReference>
<evidence type="ECO:0000313" key="4">
    <source>
        <dbReference type="Proteomes" id="UP000199205"/>
    </source>
</evidence>
<accession>A0A1C3VEM8</accession>
<proteinExistence type="predicted"/>
<feature type="transmembrane region" description="Helical" evidence="1">
    <location>
        <begin position="292"/>
        <end position="310"/>
    </location>
</feature>
<dbReference type="Pfam" id="PF09925">
    <property type="entry name" value="DUF2157"/>
    <property type="match status" value="1"/>
</dbReference>
<name>A0A1C3VEM8_9HYPH</name>
<feature type="domain" description="DUF2157" evidence="2">
    <location>
        <begin position="13"/>
        <end position="149"/>
    </location>
</feature>
<dbReference type="RefSeq" id="WP_092573679.1">
    <property type="nucleotide sequence ID" value="NZ_FMAF01000005.1"/>
</dbReference>
<feature type="transmembrane region" description="Helical" evidence="1">
    <location>
        <begin position="128"/>
        <end position="145"/>
    </location>
</feature>